<reference evidence="2 3" key="1">
    <citation type="submission" date="2021-04" db="EMBL/GenBank/DDBJ databases">
        <authorList>
            <person name="Shkoporov A.N."/>
            <person name="Stockdale S.R."/>
            <person name="Guerin E."/>
            <person name="Ross R.P."/>
            <person name="Hill C."/>
        </authorList>
    </citation>
    <scope>NUCLEOTIDE SEQUENCE [LARGE SCALE GENOMIC DNA]</scope>
    <source>
        <strain evidence="3">cr17_1</strain>
    </source>
</reference>
<keyword evidence="1" id="KW-0472">Membrane</keyword>
<keyword evidence="1" id="KW-0812">Transmembrane</keyword>
<dbReference type="KEGG" id="vg:75691660"/>
<feature type="transmembrane region" description="Helical" evidence="1">
    <location>
        <begin position="44"/>
        <end position="63"/>
    </location>
</feature>
<gene>
    <name evidence="2" type="primary">gp_25640</name>
</gene>
<dbReference type="EMBL" id="MZ130488">
    <property type="protein sequence ID" value="QWM90377.1"/>
    <property type="molecule type" value="Genomic_DNA"/>
</dbReference>
<accession>A0AAE7RWZ0</accession>
<organism evidence="2 3">
    <name type="scientific">uncultured phage cr17_1</name>
    <dbReference type="NCBI Taxonomy" id="2986404"/>
    <lineage>
        <taxon>Viruses</taxon>
        <taxon>Duplodnaviria</taxon>
        <taxon>Heunggongvirae</taxon>
        <taxon>Uroviricota</taxon>
        <taxon>Caudoviricetes</taxon>
        <taxon>Crassvirales</taxon>
        <taxon>Intestiviridae</taxon>
        <taxon>Crudevirinae</taxon>
        <taxon>Endlipuvirus</taxon>
        <taxon>Endlipuvirus intestinihominis</taxon>
    </lineage>
</organism>
<dbReference type="GeneID" id="75691660"/>
<evidence type="ECO:0000256" key="1">
    <source>
        <dbReference type="SAM" id="Phobius"/>
    </source>
</evidence>
<evidence type="ECO:0000313" key="2">
    <source>
        <dbReference type="EMBL" id="QWM90377.1"/>
    </source>
</evidence>
<keyword evidence="3" id="KW-1185">Reference proteome</keyword>
<feature type="transmembrane region" description="Helical" evidence="1">
    <location>
        <begin position="15"/>
        <end position="32"/>
    </location>
</feature>
<dbReference type="RefSeq" id="YP_010359949.1">
    <property type="nucleotide sequence ID" value="NC_062778.1"/>
</dbReference>
<protein>
    <submittedName>
        <fullName evidence="2">Uncharacterized protein</fullName>
    </submittedName>
</protein>
<dbReference type="Proteomes" id="UP000827442">
    <property type="component" value="Segment"/>
</dbReference>
<keyword evidence="1" id="KW-1133">Transmembrane helix</keyword>
<proteinExistence type="predicted"/>
<sequence length="106" mass="12351">MEENIINSIIDNFDYVYILMVNIITYGLIKIFDSLNGPKPVSVLAKRIITTISMIIMFCIYYFNEYENIIKLINSSIAAPLIWSWILRPIIIKLNLGYKQNDISKE</sequence>
<name>A0AAE7RWZ0_9CAUD</name>
<evidence type="ECO:0000313" key="3">
    <source>
        <dbReference type="Proteomes" id="UP000827442"/>
    </source>
</evidence>